<organism evidence="2 3">
    <name type="scientific">Suillus plorans</name>
    <dbReference type="NCBI Taxonomy" id="116603"/>
    <lineage>
        <taxon>Eukaryota</taxon>
        <taxon>Fungi</taxon>
        <taxon>Dikarya</taxon>
        <taxon>Basidiomycota</taxon>
        <taxon>Agaricomycotina</taxon>
        <taxon>Agaricomycetes</taxon>
        <taxon>Agaricomycetidae</taxon>
        <taxon>Boletales</taxon>
        <taxon>Suillineae</taxon>
        <taxon>Suillaceae</taxon>
        <taxon>Suillus</taxon>
    </lineage>
</organism>
<dbReference type="AlphaFoldDB" id="A0A9P7ANS4"/>
<feature type="region of interest" description="Disordered" evidence="1">
    <location>
        <begin position="1"/>
        <end position="22"/>
    </location>
</feature>
<dbReference type="GeneID" id="64591718"/>
<sequence>MVSDTGVDIDNEAYTAPPGEEGLDISHEGGEYEAFEGLSEQVASLSSYHYVDSRTRHDHIELQMEQWSNQLDRLVNAYLDYRSCDRGDGLPCIPEANVAIDGSNGNLLTDINLVDIFGHQRMSFQPPTSHHYPNEMLIYHGYLGCSPLYPTVAISIRTLASYHQYH</sequence>
<keyword evidence="3" id="KW-1185">Reference proteome</keyword>
<evidence type="ECO:0000313" key="3">
    <source>
        <dbReference type="Proteomes" id="UP000719766"/>
    </source>
</evidence>
<dbReference type="Proteomes" id="UP000719766">
    <property type="component" value="Unassembled WGS sequence"/>
</dbReference>
<dbReference type="EMBL" id="JABBWE010000031">
    <property type="protein sequence ID" value="KAG1793277.1"/>
    <property type="molecule type" value="Genomic_DNA"/>
</dbReference>
<protein>
    <submittedName>
        <fullName evidence="2">Uncharacterized protein</fullName>
    </submittedName>
</protein>
<proteinExistence type="predicted"/>
<dbReference type="OrthoDB" id="2656072at2759"/>
<comment type="caution">
    <text evidence="2">The sequence shown here is derived from an EMBL/GenBank/DDBJ whole genome shotgun (WGS) entry which is preliminary data.</text>
</comment>
<dbReference type="RefSeq" id="XP_041159733.1">
    <property type="nucleotide sequence ID" value="XM_041297954.1"/>
</dbReference>
<evidence type="ECO:0000256" key="1">
    <source>
        <dbReference type="SAM" id="MobiDB-lite"/>
    </source>
</evidence>
<accession>A0A9P7ANS4</accession>
<evidence type="ECO:0000313" key="2">
    <source>
        <dbReference type="EMBL" id="KAG1793277.1"/>
    </source>
</evidence>
<name>A0A9P7ANS4_9AGAM</name>
<reference evidence="2" key="1">
    <citation type="journal article" date="2020" name="New Phytol.">
        <title>Comparative genomics reveals dynamic genome evolution in host specialist ectomycorrhizal fungi.</title>
        <authorList>
            <person name="Lofgren L.A."/>
            <person name="Nguyen N.H."/>
            <person name="Vilgalys R."/>
            <person name="Ruytinx J."/>
            <person name="Liao H.L."/>
            <person name="Branco S."/>
            <person name="Kuo A."/>
            <person name="LaButti K."/>
            <person name="Lipzen A."/>
            <person name="Andreopoulos W."/>
            <person name="Pangilinan J."/>
            <person name="Riley R."/>
            <person name="Hundley H."/>
            <person name="Na H."/>
            <person name="Barry K."/>
            <person name="Grigoriev I.V."/>
            <person name="Stajich J.E."/>
            <person name="Kennedy P.G."/>
        </authorList>
    </citation>
    <scope>NUCLEOTIDE SEQUENCE</scope>
    <source>
        <strain evidence="2">S12</strain>
    </source>
</reference>
<gene>
    <name evidence="2" type="ORF">HD556DRAFT_1238113</name>
</gene>